<organism evidence="1">
    <name type="scientific">uncultured Caudovirales phage</name>
    <dbReference type="NCBI Taxonomy" id="2100421"/>
    <lineage>
        <taxon>Viruses</taxon>
        <taxon>Duplodnaviria</taxon>
        <taxon>Heunggongvirae</taxon>
        <taxon>Uroviricota</taxon>
        <taxon>Caudoviricetes</taxon>
        <taxon>Peduoviridae</taxon>
        <taxon>Maltschvirus</taxon>
        <taxon>Maltschvirus maltsch</taxon>
    </lineage>
</organism>
<name>A0A6J5L8E0_9CAUD</name>
<reference evidence="1" key="1">
    <citation type="submission" date="2020-04" db="EMBL/GenBank/DDBJ databases">
        <authorList>
            <person name="Chiriac C."/>
            <person name="Salcher M."/>
            <person name="Ghai R."/>
            <person name="Kavagutti S V."/>
        </authorList>
    </citation>
    <scope>NUCLEOTIDE SEQUENCE</scope>
</reference>
<protein>
    <submittedName>
        <fullName evidence="1">Uncharacterized protein</fullName>
    </submittedName>
</protein>
<accession>A0A6J5L8E0</accession>
<sequence>MGQIFNLAEQYLDQLDFGEYVEIGTSRNGDDGSTRTIADWANKDNARLITVDIDPTNCDFVRSMNLPNVDVVQSTGEMYMLQRIFGMRPIKFLYLDNFDWDWHPDKPEDFVRDQQERYTELGFEMNNVNSQSAHLIQMILALPHMAKNCLVVCDDTWYNKWWGHYSGKSGAVVPFLLANDFKVLYTEEEPVYGTILGRGITVR</sequence>
<dbReference type="InterPro" id="IPR029063">
    <property type="entry name" value="SAM-dependent_MTases_sf"/>
</dbReference>
<gene>
    <name evidence="1" type="ORF">UFOVP112_375</name>
</gene>
<dbReference type="Gene3D" id="3.40.50.150">
    <property type="entry name" value="Vaccinia Virus protein VP39"/>
    <property type="match status" value="1"/>
</dbReference>
<evidence type="ECO:0000313" key="1">
    <source>
        <dbReference type="EMBL" id="CAB4129277.1"/>
    </source>
</evidence>
<dbReference type="EMBL" id="LR796233">
    <property type="protein sequence ID" value="CAB4129277.1"/>
    <property type="molecule type" value="Genomic_DNA"/>
</dbReference>
<proteinExistence type="predicted"/>